<name>A0AAN8Q248_PATCE</name>
<proteinExistence type="predicted"/>
<evidence type="ECO:0000313" key="2">
    <source>
        <dbReference type="Proteomes" id="UP001347796"/>
    </source>
</evidence>
<dbReference type="EMBL" id="JAZGQO010000001">
    <property type="protein sequence ID" value="KAK6194787.1"/>
    <property type="molecule type" value="Genomic_DNA"/>
</dbReference>
<protein>
    <submittedName>
        <fullName evidence="1">Uncharacterized protein</fullName>
    </submittedName>
</protein>
<keyword evidence="2" id="KW-1185">Reference proteome</keyword>
<sequence length="114" mass="12945">MCPFFRPRNIDTHTGDPGFICKDKDISTDARFTKYGSEPYCYKLCHLIDVKEEFGNDSDSKCHKLKPIPNVTNIPHSTSSSQIKHSFALGDLIHMLAFVWTIRTILQITDIGLT</sequence>
<comment type="caution">
    <text evidence="1">The sequence shown here is derived from an EMBL/GenBank/DDBJ whole genome shotgun (WGS) entry which is preliminary data.</text>
</comment>
<evidence type="ECO:0000313" key="1">
    <source>
        <dbReference type="EMBL" id="KAK6194787.1"/>
    </source>
</evidence>
<organism evidence="1 2">
    <name type="scientific">Patella caerulea</name>
    <name type="common">Rayed Mediterranean limpet</name>
    <dbReference type="NCBI Taxonomy" id="87958"/>
    <lineage>
        <taxon>Eukaryota</taxon>
        <taxon>Metazoa</taxon>
        <taxon>Spiralia</taxon>
        <taxon>Lophotrochozoa</taxon>
        <taxon>Mollusca</taxon>
        <taxon>Gastropoda</taxon>
        <taxon>Patellogastropoda</taxon>
        <taxon>Patelloidea</taxon>
        <taxon>Patellidae</taxon>
        <taxon>Patella</taxon>
    </lineage>
</organism>
<dbReference type="Proteomes" id="UP001347796">
    <property type="component" value="Unassembled WGS sequence"/>
</dbReference>
<dbReference type="AlphaFoldDB" id="A0AAN8Q248"/>
<reference evidence="1 2" key="1">
    <citation type="submission" date="2024-01" db="EMBL/GenBank/DDBJ databases">
        <title>The genome of the rayed Mediterranean limpet Patella caerulea (Linnaeus, 1758).</title>
        <authorList>
            <person name="Anh-Thu Weber A."/>
            <person name="Halstead-Nussloch G."/>
        </authorList>
    </citation>
    <scope>NUCLEOTIDE SEQUENCE [LARGE SCALE GENOMIC DNA]</scope>
    <source>
        <strain evidence="1">AATW-2023a</strain>
        <tissue evidence="1">Whole specimen</tissue>
    </source>
</reference>
<gene>
    <name evidence="1" type="ORF">SNE40_000345</name>
</gene>
<accession>A0AAN8Q248</accession>